<dbReference type="AlphaFoldDB" id="A0A5A7PVC1"/>
<reference evidence="2" key="1">
    <citation type="journal article" date="2019" name="Curr. Biol.">
        <title>Genome Sequence of Striga asiatica Provides Insight into the Evolution of Plant Parasitism.</title>
        <authorList>
            <person name="Yoshida S."/>
            <person name="Kim S."/>
            <person name="Wafula E.K."/>
            <person name="Tanskanen J."/>
            <person name="Kim Y.M."/>
            <person name="Honaas L."/>
            <person name="Yang Z."/>
            <person name="Spallek T."/>
            <person name="Conn C.E."/>
            <person name="Ichihashi Y."/>
            <person name="Cheong K."/>
            <person name="Cui S."/>
            <person name="Der J.P."/>
            <person name="Gundlach H."/>
            <person name="Jiao Y."/>
            <person name="Hori C."/>
            <person name="Ishida J.K."/>
            <person name="Kasahara H."/>
            <person name="Kiba T."/>
            <person name="Kim M.S."/>
            <person name="Koo N."/>
            <person name="Laohavisit A."/>
            <person name="Lee Y.H."/>
            <person name="Lumba S."/>
            <person name="McCourt P."/>
            <person name="Mortimer J.C."/>
            <person name="Mutuku J.M."/>
            <person name="Nomura T."/>
            <person name="Sasaki-Sekimoto Y."/>
            <person name="Seto Y."/>
            <person name="Wang Y."/>
            <person name="Wakatake T."/>
            <person name="Sakakibara H."/>
            <person name="Demura T."/>
            <person name="Yamaguchi S."/>
            <person name="Yoneyama K."/>
            <person name="Manabe R.I."/>
            <person name="Nelson D.C."/>
            <person name="Schulman A.H."/>
            <person name="Timko M.P."/>
            <person name="dePamphilis C.W."/>
            <person name="Choi D."/>
            <person name="Shirasu K."/>
        </authorList>
    </citation>
    <scope>NUCLEOTIDE SEQUENCE [LARGE SCALE GENOMIC DNA]</scope>
    <source>
        <strain evidence="2">cv. UVA1</strain>
    </source>
</reference>
<comment type="caution">
    <text evidence="1">The sequence shown here is derived from an EMBL/GenBank/DDBJ whole genome shotgun (WGS) entry which is preliminary data.</text>
</comment>
<keyword evidence="1" id="KW-0418">Kinase</keyword>
<gene>
    <name evidence="1" type="ORF">STAS_12976</name>
</gene>
<proteinExistence type="predicted"/>
<organism evidence="1 2">
    <name type="scientific">Striga asiatica</name>
    <name type="common">Asiatic witchweed</name>
    <name type="synonym">Buchnera asiatica</name>
    <dbReference type="NCBI Taxonomy" id="4170"/>
    <lineage>
        <taxon>Eukaryota</taxon>
        <taxon>Viridiplantae</taxon>
        <taxon>Streptophyta</taxon>
        <taxon>Embryophyta</taxon>
        <taxon>Tracheophyta</taxon>
        <taxon>Spermatophyta</taxon>
        <taxon>Magnoliopsida</taxon>
        <taxon>eudicotyledons</taxon>
        <taxon>Gunneridae</taxon>
        <taxon>Pentapetalae</taxon>
        <taxon>asterids</taxon>
        <taxon>lamiids</taxon>
        <taxon>Lamiales</taxon>
        <taxon>Orobanchaceae</taxon>
        <taxon>Buchnereae</taxon>
        <taxon>Striga</taxon>
    </lineage>
</organism>
<evidence type="ECO:0000313" key="1">
    <source>
        <dbReference type="EMBL" id="GER36631.1"/>
    </source>
</evidence>
<accession>A0A5A7PVC1</accession>
<sequence>MTLQLATATRLVMSLEETSTIWASPLLPMWVNWVDGSSFAMQSINVYIGTPRSPGRVALGQVLSPEVWCSRLAGSFASAADRPLPVVCACQPRLAAGIPESASATPGRRRRVVFGSGLPGARLLGPCLTKIWWLSGAVNGSPSSLVGIDSPACAGLLAVGLMQLVNAWNVEPLIAGRACTLRRIGIFWEKRIRAVGCCC</sequence>
<dbReference type="EMBL" id="BKCP01005183">
    <property type="protein sequence ID" value="GER36631.1"/>
    <property type="molecule type" value="Genomic_DNA"/>
</dbReference>
<dbReference type="Proteomes" id="UP000325081">
    <property type="component" value="Unassembled WGS sequence"/>
</dbReference>
<evidence type="ECO:0000313" key="2">
    <source>
        <dbReference type="Proteomes" id="UP000325081"/>
    </source>
</evidence>
<name>A0A5A7PVC1_STRAF</name>
<dbReference type="OrthoDB" id="429626at2759"/>
<keyword evidence="2" id="KW-1185">Reference proteome</keyword>
<dbReference type="GO" id="GO:0016301">
    <property type="term" value="F:kinase activity"/>
    <property type="evidence" value="ECO:0007669"/>
    <property type="project" value="UniProtKB-KW"/>
</dbReference>
<protein>
    <submittedName>
        <fullName evidence="1">PfkB-like carbohydrate kinase family protein</fullName>
    </submittedName>
</protein>
<keyword evidence="1" id="KW-0808">Transferase</keyword>